<dbReference type="PROSITE" id="PS00409">
    <property type="entry name" value="PROKAR_NTER_METHYL"/>
    <property type="match status" value="1"/>
</dbReference>
<comment type="caution">
    <text evidence="2">The sequence shown here is derived from an EMBL/GenBank/DDBJ whole genome shotgun (WGS) entry which is preliminary data.</text>
</comment>
<dbReference type="InterPro" id="IPR012902">
    <property type="entry name" value="N_methyl_site"/>
</dbReference>
<keyword evidence="1" id="KW-0472">Membrane</keyword>
<proteinExistence type="predicted"/>
<protein>
    <submittedName>
        <fullName evidence="2">Prepilin-type N-terminal cleavage/methylation domain-containing protein</fullName>
    </submittedName>
</protein>
<dbReference type="NCBIfam" id="TIGR02532">
    <property type="entry name" value="IV_pilin_GFxxxE"/>
    <property type="match status" value="1"/>
</dbReference>
<dbReference type="InterPro" id="IPR032092">
    <property type="entry name" value="PilW"/>
</dbReference>
<sequence length="374" mass="40280">MVMARMFKTPNAPSVARQQRGLSLVELMVALVIASLLMLGIGQIYLSSSQTYRVQENLSRMQETGRFASYELKRDVRMAGFGIPDDFNADALCVIATALHTGSGDPPFDVDDIIQANDPVTIRSHAGSGEMWRDEIHVRFEDDDTAGTSARAVHVDGQGNTFISDEAIDNPDSLDGQILAFVGPSYTIIGEVTNVQPIGGDRINLGFSGNANSLGQPVGTCGQGGMRPELNSTFSQFGGTGVRYYIADTGRVDATGNAVQALMRQQGNDNAEEIAEGVIGMQVQYLRREGDAYEVVDSGETVDFSPAGDEPIAAVRIHLLVVSADGRLLDDPSTAWPIPFQTAPDGSAIPRSGEDQQRMTHVYSTTISLRNRTF</sequence>
<dbReference type="OrthoDB" id="5296662at2"/>
<organism evidence="2 3">
    <name type="scientific">Alkalispirillum mobile</name>
    <dbReference type="NCBI Taxonomy" id="85925"/>
    <lineage>
        <taxon>Bacteria</taxon>
        <taxon>Pseudomonadati</taxon>
        <taxon>Pseudomonadota</taxon>
        <taxon>Gammaproteobacteria</taxon>
        <taxon>Chromatiales</taxon>
        <taxon>Ectothiorhodospiraceae</taxon>
        <taxon>Alkalispirillum</taxon>
    </lineage>
</organism>
<keyword evidence="1" id="KW-0812">Transmembrane</keyword>
<name>A0A498BYZ4_9GAMM</name>
<dbReference type="EMBL" id="RCDA01000002">
    <property type="protein sequence ID" value="RLK48632.1"/>
    <property type="molecule type" value="Genomic_DNA"/>
</dbReference>
<dbReference type="InterPro" id="IPR045584">
    <property type="entry name" value="Pilin-like"/>
</dbReference>
<gene>
    <name evidence="2" type="ORF">DFR31_1739</name>
</gene>
<evidence type="ECO:0000256" key="1">
    <source>
        <dbReference type="SAM" id="Phobius"/>
    </source>
</evidence>
<feature type="transmembrane region" description="Helical" evidence="1">
    <location>
        <begin position="21"/>
        <end position="46"/>
    </location>
</feature>
<keyword evidence="1" id="KW-1133">Transmembrane helix</keyword>
<evidence type="ECO:0000313" key="2">
    <source>
        <dbReference type="EMBL" id="RLK48632.1"/>
    </source>
</evidence>
<dbReference type="Pfam" id="PF16074">
    <property type="entry name" value="PilW"/>
    <property type="match status" value="1"/>
</dbReference>
<dbReference type="Proteomes" id="UP000275461">
    <property type="component" value="Unassembled WGS sequence"/>
</dbReference>
<dbReference type="SUPFAM" id="SSF54523">
    <property type="entry name" value="Pili subunits"/>
    <property type="match status" value="1"/>
</dbReference>
<dbReference type="AlphaFoldDB" id="A0A498BYZ4"/>
<keyword evidence="3" id="KW-1185">Reference proteome</keyword>
<accession>A0A498BYZ4</accession>
<dbReference type="Pfam" id="PF07963">
    <property type="entry name" value="N_methyl"/>
    <property type="match status" value="1"/>
</dbReference>
<evidence type="ECO:0000313" key="3">
    <source>
        <dbReference type="Proteomes" id="UP000275461"/>
    </source>
</evidence>
<reference evidence="2 3" key="1">
    <citation type="submission" date="2018-10" db="EMBL/GenBank/DDBJ databases">
        <title>Genomic Encyclopedia of Type Strains, Phase IV (KMG-IV): sequencing the most valuable type-strain genomes for metagenomic binning, comparative biology and taxonomic classification.</title>
        <authorList>
            <person name="Goeker M."/>
        </authorList>
    </citation>
    <scope>NUCLEOTIDE SEQUENCE [LARGE SCALE GENOMIC DNA]</scope>
    <source>
        <strain evidence="2 3">DSM 12769</strain>
    </source>
</reference>
<dbReference type="GO" id="GO:0043683">
    <property type="term" value="P:type IV pilus assembly"/>
    <property type="evidence" value="ECO:0007669"/>
    <property type="project" value="InterPro"/>
</dbReference>